<protein>
    <submittedName>
        <fullName evidence="2">Uncharacterized protein</fullName>
    </submittedName>
</protein>
<evidence type="ECO:0000313" key="2">
    <source>
        <dbReference type="EMBL" id="WUS54912.1"/>
    </source>
</evidence>
<sequence>MDIVENEPRPHHYRFAHQVLASLARDLGPRMLDGDPARDFGAGLVSLWDDFGGRLPAGERLPSDGLDANLIALGPHRLLVVVLPRPAAAAEAYYTAVVQPAGTDHCRYFTLEHAVNPFTKEPYTVLGEWADGSHLNLGPTPAPGLAAFLSAVVALLDEPAPTDAVSPPTTPGTPERPERRGLRRLFSR</sequence>
<evidence type="ECO:0000313" key="3">
    <source>
        <dbReference type="Proteomes" id="UP001432014"/>
    </source>
</evidence>
<proteinExistence type="predicted"/>
<gene>
    <name evidence="2" type="ORF">OG469_04920</name>
</gene>
<dbReference type="Proteomes" id="UP001432014">
    <property type="component" value="Chromosome"/>
</dbReference>
<accession>A0ABZ1W263</accession>
<name>A0ABZ1W263_9ACTN</name>
<keyword evidence="3" id="KW-1185">Reference proteome</keyword>
<dbReference type="RefSeq" id="WP_329500562.1">
    <property type="nucleotide sequence ID" value="NZ_CP108460.1"/>
</dbReference>
<organism evidence="2 3">
    <name type="scientific">Kitasatospora herbaricolor</name>
    <dbReference type="NCBI Taxonomy" id="68217"/>
    <lineage>
        <taxon>Bacteria</taxon>
        <taxon>Bacillati</taxon>
        <taxon>Actinomycetota</taxon>
        <taxon>Actinomycetes</taxon>
        <taxon>Kitasatosporales</taxon>
        <taxon>Streptomycetaceae</taxon>
        <taxon>Kitasatospora</taxon>
    </lineage>
</organism>
<evidence type="ECO:0000256" key="1">
    <source>
        <dbReference type="SAM" id="MobiDB-lite"/>
    </source>
</evidence>
<dbReference type="EMBL" id="CP108482">
    <property type="protein sequence ID" value="WUS54912.1"/>
    <property type="molecule type" value="Genomic_DNA"/>
</dbReference>
<feature type="region of interest" description="Disordered" evidence="1">
    <location>
        <begin position="160"/>
        <end position="188"/>
    </location>
</feature>
<reference evidence="2 3" key="1">
    <citation type="submission" date="2022-10" db="EMBL/GenBank/DDBJ databases">
        <title>The complete genomes of actinobacterial strains from the NBC collection.</title>
        <authorList>
            <person name="Joergensen T.S."/>
            <person name="Alvarez Arevalo M."/>
            <person name="Sterndorff E.B."/>
            <person name="Faurdal D."/>
            <person name="Vuksanovic O."/>
            <person name="Mourched A.-S."/>
            <person name="Charusanti P."/>
            <person name="Shaw S."/>
            <person name="Blin K."/>
            <person name="Weber T."/>
        </authorList>
    </citation>
    <scope>NUCLEOTIDE SEQUENCE [LARGE SCALE GENOMIC DNA]</scope>
    <source>
        <strain evidence="2 3">NBC_01247</strain>
    </source>
</reference>